<feature type="transmembrane region" description="Helical" evidence="1">
    <location>
        <begin position="83"/>
        <end position="103"/>
    </location>
</feature>
<accession>A0ABY7MVX4</accession>
<protein>
    <recommendedName>
        <fullName evidence="4">DUF4190 domain-containing protein</fullName>
    </recommendedName>
</protein>
<sequence length="227" mass="24099">MKNSSRIAAGVAGAVAGYVAIFVLFSLLDFGNRADPITSGLLGLFVYSPIGAIAGAVLASWLVTRSGQEANNGGLARNSLKSLGVVALLCVTGLGIYIAYAYATATPWLNRNGANPLLVFEVRFPPGATVPAQGISIELQTDLNTMPGEMTPAGFHRDGDQYVIAGEVELAFRTSHRQLGVNIQGQPGRLYPIDLSARAPHAPEFGTWRRLADGSEIRYRAKWPGKS</sequence>
<name>A0ABY7MVX4_9BRAD</name>
<proteinExistence type="predicted"/>
<organism evidence="2 3">
    <name type="scientific">Bradyrhizobium xenonodulans</name>
    <dbReference type="NCBI Taxonomy" id="2736875"/>
    <lineage>
        <taxon>Bacteria</taxon>
        <taxon>Pseudomonadati</taxon>
        <taxon>Pseudomonadota</taxon>
        <taxon>Alphaproteobacteria</taxon>
        <taxon>Hyphomicrobiales</taxon>
        <taxon>Nitrobacteraceae</taxon>
        <taxon>Bradyrhizobium</taxon>
    </lineage>
</organism>
<evidence type="ECO:0000256" key="1">
    <source>
        <dbReference type="SAM" id="Phobius"/>
    </source>
</evidence>
<dbReference type="EMBL" id="CP089391">
    <property type="protein sequence ID" value="WBL81699.1"/>
    <property type="molecule type" value="Genomic_DNA"/>
</dbReference>
<keyword evidence="1" id="KW-0812">Transmembrane</keyword>
<keyword evidence="3" id="KW-1185">Reference proteome</keyword>
<keyword evidence="1" id="KW-0472">Membrane</keyword>
<evidence type="ECO:0000313" key="2">
    <source>
        <dbReference type="EMBL" id="WBL81699.1"/>
    </source>
</evidence>
<feature type="transmembrane region" description="Helical" evidence="1">
    <location>
        <begin position="7"/>
        <end position="28"/>
    </location>
</feature>
<reference evidence="2" key="1">
    <citation type="submission" date="2021-12" db="EMBL/GenBank/DDBJ databases">
        <title>Bradyrhizobium xenonodulans sp. nov.</title>
        <authorList>
            <person name="Claassens R."/>
            <person name="Venter S.N."/>
            <person name="Beukes C.W."/>
            <person name="Stepkowski T."/>
            <person name="Steenkamp E.T."/>
        </authorList>
    </citation>
    <scope>NUCLEOTIDE SEQUENCE</scope>
    <source>
        <strain evidence="2">14AB</strain>
    </source>
</reference>
<gene>
    <name evidence="2" type="ORF">I3J27_15210</name>
</gene>
<feature type="transmembrane region" description="Helical" evidence="1">
    <location>
        <begin position="40"/>
        <end position="63"/>
    </location>
</feature>
<dbReference type="RefSeq" id="WP_270170619.1">
    <property type="nucleotide sequence ID" value="NZ_CP089391.1"/>
</dbReference>
<dbReference type="Proteomes" id="UP001179614">
    <property type="component" value="Chromosome"/>
</dbReference>
<evidence type="ECO:0008006" key="4">
    <source>
        <dbReference type="Google" id="ProtNLM"/>
    </source>
</evidence>
<keyword evidence="1" id="KW-1133">Transmembrane helix</keyword>
<evidence type="ECO:0000313" key="3">
    <source>
        <dbReference type="Proteomes" id="UP001179614"/>
    </source>
</evidence>